<name>A0ACA7NZK3_9PSED</name>
<evidence type="ECO:0000313" key="2">
    <source>
        <dbReference type="Proteomes" id="UP000018725"/>
    </source>
</evidence>
<dbReference type="EMBL" id="CP006852">
    <property type="protein sequence ID" value="AHC33121.1"/>
    <property type="molecule type" value="Genomic_DNA"/>
</dbReference>
<dbReference type="Proteomes" id="UP000018725">
    <property type="component" value="Chromosome"/>
</dbReference>
<proteinExistence type="predicted"/>
<reference evidence="1 2" key="1">
    <citation type="journal article" date="2014" name="Genome Announc.">
        <title>Complete Genome Sequence of Pseudomonas sp. Strain TKP, Isolated from a gamma-Hexachlorocyclohexane-Degrading Mixed Culture.</title>
        <authorList>
            <person name="Ohtsubo Y."/>
            <person name="Kishida K."/>
            <person name="Sato T."/>
            <person name="Tabata M."/>
            <person name="Kawasumi T."/>
            <person name="Ogura Y."/>
            <person name="Hayashi T."/>
            <person name="Tsuda M."/>
            <person name="Nagata Y."/>
        </authorList>
    </citation>
    <scope>NUCLEOTIDE SEQUENCE [LARGE SCALE GENOMIC DNA]</scope>
    <source>
        <strain evidence="1 2">TKP</strain>
    </source>
</reference>
<gene>
    <name evidence="1" type="ORF">U771_02800</name>
</gene>
<protein>
    <submittedName>
        <fullName evidence="1">Uncharacterized protein</fullName>
    </submittedName>
</protein>
<keyword evidence="2" id="KW-1185">Reference proteome</keyword>
<accession>A0ACA7NZK3</accession>
<sequence length="64" mass="6859">MRRCVNGEQQDTGLADVFAGHGRYGIIAFGGLGTGSATALTIERISRLGTTTAYRLLRWCALTL</sequence>
<organism evidence="1 2">
    <name type="scientific">Pseudomonas gorinensis</name>
    <dbReference type="NCBI Taxonomy" id="3240790"/>
    <lineage>
        <taxon>Bacteria</taxon>
        <taxon>Pseudomonadati</taxon>
        <taxon>Pseudomonadota</taxon>
        <taxon>Gammaproteobacteria</taxon>
        <taxon>Pseudomonadales</taxon>
        <taxon>Pseudomonadaceae</taxon>
        <taxon>Pseudomonas</taxon>
    </lineage>
</organism>
<evidence type="ECO:0000313" key="1">
    <source>
        <dbReference type="EMBL" id="AHC33121.1"/>
    </source>
</evidence>